<evidence type="ECO:0000313" key="1">
    <source>
        <dbReference type="EMBL" id="GBM56548.1"/>
    </source>
</evidence>
<dbReference type="Proteomes" id="UP000499080">
    <property type="component" value="Unassembled WGS sequence"/>
</dbReference>
<name>A0A4Y2GVK6_ARAVE</name>
<dbReference type="AlphaFoldDB" id="A0A4Y2GVK6"/>
<sequence length="62" mass="7274">YNTSPLNSLVIFTFRFEETRRLFWDGPRNLNHGQMTRTTPVLTLPAPNFRTTPARIHLTPYV</sequence>
<dbReference type="EMBL" id="BGPR01001551">
    <property type="protein sequence ID" value="GBM56548.1"/>
    <property type="molecule type" value="Genomic_DNA"/>
</dbReference>
<protein>
    <submittedName>
        <fullName evidence="1">Uncharacterized protein</fullName>
    </submittedName>
</protein>
<keyword evidence="2" id="KW-1185">Reference proteome</keyword>
<comment type="caution">
    <text evidence="1">The sequence shown here is derived from an EMBL/GenBank/DDBJ whole genome shotgun (WGS) entry which is preliminary data.</text>
</comment>
<gene>
    <name evidence="1" type="ORF">AVEN_38701-2_1</name>
</gene>
<proteinExistence type="predicted"/>
<feature type="non-terminal residue" evidence="1">
    <location>
        <position position="1"/>
    </location>
</feature>
<evidence type="ECO:0000313" key="2">
    <source>
        <dbReference type="Proteomes" id="UP000499080"/>
    </source>
</evidence>
<accession>A0A4Y2GVK6</accession>
<reference evidence="1 2" key="1">
    <citation type="journal article" date="2019" name="Sci. Rep.">
        <title>Orb-weaving spider Araneus ventricosus genome elucidates the spidroin gene catalogue.</title>
        <authorList>
            <person name="Kono N."/>
            <person name="Nakamura H."/>
            <person name="Ohtoshi R."/>
            <person name="Moran D.A.P."/>
            <person name="Shinohara A."/>
            <person name="Yoshida Y."/>
            <person name="Fujiwara M."/>
            <person name="Mori M."/>
            <person name="Tomita M."/>
            <person name="Arakawa K."/>
        </authorList>
    </citation>
    <scope>NUCLEOTIDE SEQUENCE [LARGE SCALE GENOMIC DNA]</scope>
</reference>
<organism evidence="1 2">
    <name type="scientific">Araneus ventricosus</name>
    <name type="common">Orbweaver spider</name>
    <name type="synonym">Epeira ventricosa</name>
    <dbReference type="NCBI Taxonomy" id="182803"/>
    <lineage>
        <taxon>Eukaryota</taxon>
        <taxon>Metazoa</taxon>
        <taxon>Ecdysozoa</taxon>
        <taxon>Arthropoda</taxon>
        <taxon>Chelicerata</taxon>
        <taxon>Arachnida</taxon>
        <taxon>Araneae</taxon>
        <taxon>Araneomorphae</taxon>
        <taxon>Entelegynae</taxon>
        <taxon>Araneoidea</taxon>
        <taxon>Araneidae</taxon>
        <taxon>Araneus</taxon>
    </lineage>
</organism>